<accession>A0A2U2CEK6</accession>
<evidence type="ECO:0000313" key="3">
    <source>
        <dbReference type="EMBL" id="PWE30290.1"/>
    </source>
</evidence>
<evidence type="ECO:0000259" key="2">
    <source>
        <dbReference type="SMART" id="SM00563"/>
    </source>
</evidence>
<keyword evidence="3" id="KW-0808">Transferase</keyword>
<name>A0A2U2CEK6_9RHOB</name>
<dbReference type="InterPro" id="IPR045746">
    <property type="entry name" value="ACT14924-like_Acyltransf_dom"/>
</dbReference>
<sequence>MSFAIIDPPLPSTPRPRRPRGVTREITYAHSAASPLGRAVIRTVENATGRLSLMRRAEGYADEVASGRDFWRVMMERFGLRLDVLRGSLDAIPPSGPLVVVSNHPFGILDGLVMGHILSAVRGGDFRIVAHQVFDKAPDVARAILPIDFSGSRAAQARNIATRAEAIRYLKAGGAVGIFPGGTVATGATPLAPARDPVWRSFTAKMVTQSGATIVPLWFDGQNSALFQVSSHLHYTLRMALLVREFAARTDRPVRLAVGRPIPHQEVASAAQTPKEVMDFLRRRTYDLSPDPSDWARLGHEFEETYRR</sequence>
<dbReference type="Proteomes" id="UP000244940">
    <property type="component" value="Unassembled WGS sequence"/>
</dbReference>
<protein>
    <submittedName>
        <fullName evidence="3">Acyltransferase</fullName>
    </submittedName>
</protein>
<dbReference type="OrthoDB" id="1113830at2"/>
<dbReference type="Pfam" id="PF19576">
    <property type="entry name" value="Acyltransf_2"/>
    <property type="match status" value="1"/>
</dbReference>
<dbReference type="SMART" id="SM00563">
    <property type="entry name" value="PlsC"/>
    <property type="match status" value="1"/>
</dbReference>
<reference evidence="3 4" key="1">
    <citation type="submission" date="2018-05" db="EMBL/GenBank/DDBJ databases">
        <title>Pararhodobacter marina sp. nov., isolated from deep-sea water of the Indian Ocean.</title>
        <authorList>
            <person name="Lai Q.Sr."/>
            <person name="Liu X."/>
            <person name="Shao Z."/>
        </authorList>
    </citation>
    <scope>NUCLEOTIDE SEQUENCE [LARGE SCALE GENOMIC DNA]</scope>
    <source>
        <strain evidence="3 4">CIC4N-9</strain>
    </source>
</reference>
<keyword evidence="4" id="KW-1185">Reference proteome</keyword>
<dbReference type="GeneID" id="94364487"/>
<proteinExistence type="predicted"/>
<organism evidence="3 4">
    <name type="scientific">Pararhodobacter marinus</name>
    <dbReference type="NCBI Taxonomy" id="2184063"/>
    <lineage>
        <taxon>Bacteria</taxon>
        <taxon>Pseudomonadati</taxon>
        <taxon>Pseudomonadota</taxon>
        <taxon>Alphaproteobacteria</taxon>
        <taxon>Rhodobacterales</taxon>
        <taxon>Paracoccaceae</taxon>
        <taxon>Pararhodobacter</taxon>
    </lineage>
</organism>
<evidence type="ECO:0000256" key="1">
    <source>
        <dbReference type="SAM" id="MobiDB-lite"/>
    </source>
</evidence>
<dbReference type="AlphaFoldDB" id="A0A2U2CEK6"/>
<gene>
    <name evidence="3" type="ORF">C4N9_06275</name>
</gene>
<dbReference type="EMBL" id="QEYD01000003">
    <property type="protein sequence ID" value="PWE30290.1"/>
    <property type="molecule type" value="Genomic_DNA"/>
</dbReference>
<keyword evidence="3" id="KW-0012">Acyltransferase</keyword>
<dbReference type="RefSeq" id="WP_109532434.1">
    <property type="nucleotide sequence ID" value="NZ_QEYD01000003.1"/>
</dbReference>
<evidence type="ECO:0000313" key="4">
    <source>
        <dbReference type="Proteomes" id="UP000244940"/>
    </source>
</evidence>
<dbReference type="InterPro" id="IPR002123">
    <property type="entry name" value="Plipid/glycerol_acylTrfase"/>
</dbReference>
<dbReference type="GO" id="GO:0016746">
    <property type="term" value="F:acyltransferase activity"/>
    <property type="evidence" value="ECO:0007669"/>
    <property type="project" value="UniProtKB-KW"/>
</dbReference>
<comment type="caution">
    <text evidence="3">The sequence shown here is derived from an EMBL/GenBank/DDBJ whole genome shotgun (WGS) entry which is preliminary data.</text>
</comment>
<feature type="domain" description="Phospholipid/glycerol acyltransferase" evidence="2">
    <location>
        <begin position="98"/>
        <end position="222"/>
    </location>
</feature>
<feature type="region of interest" description="Disordered" evidence="1">
    <location>
        <begin position="1"/>
        <end position="20"/>
    </location>
</feature>
<dbReference type="SUPFAM" id="SSF69593">
    <property type="entry name" value="Glycerol-3-phosphate (1)-acyltransferase"/>
    <property type="match status" value="1"/>
</dbReference>
<dbReference type="CDD" id="cd07986">
    <property type="entry name" value="LPLAT_ACT14924-like"/>
    <property type="match status" value="1"/>
</dbReference>